<evidence type="ECO:0000313" key="3">
    <source>
        <dbReference type="EMBL" id="KAL0056903.1"/>
    </source>
</evidence>
<feature type="compositionally biased region" description="Basic residues" evidence="1">
    <location>
        <begin position="124"/>
        <end position="134"/>
    </location>
</feature>
<protein>
    <recommendedName>
        <fullName evidence="2">DUF6589 domain-containing protein</fullName>
    </recommendedName>
</protein>
<gene>
    <name evidence="3" type="ORF">AAF712_016482</name>
</gene>
<feature type="domain" description="DUF6589" evidence="2">
    <location>
        <begin position="494"/>
        <end position="892"/>
    </location>
</feature>
<organism evidence="3 4">
    <name type="scientific">Marasmius tenuissimus</name>
    <dbReference type="NCBI Taxonomy" id="585030"/>
    <lineage>
        <taxon>Eukaryota</taxon>
        <taxon>Fungi</taxon>
        <taxon>Dikarya</taxon>
        <taxon>Basidiomycota</taxon>
        <taxon>Agaricomycotina</taxon>
        <taxon>Agaricomycetes</taxon>
        <taxon>Agaricomycetidae</taxon>
        <taxon>Agaricales</taxon>
        <taxon>Marasmiineae</taxon>
        <taxon>Marasmiaceae</taxon>
        <taxon>Marasmius</taxon>
    </lineage>
</organism>
<feature type="compositionally biased region" description="Basic and acidic residues" evidence="1">
    <location>
        <begin position="18"/>
        <end position="30"/>
    </location>
</feature>
<dbReference type="Proteomes" id="UP001437256">
    <property type="component" value="Unassembled WGS sequence"/>
</dbReference>
<feature type="region of interest" description="Disordered" evidence="1">
    <location>
        <begin position="1"/>
        <end position="149"/>
    </location>
</feature>
<dbReference type="InterPro" id="IPR046496">
    <property type="entry name" value="DUF6589"/>
</dbReference>
<evidence type="ECO:0000259" key="2">
    <source>
        <dbReference type="Pfam" id="PF20231"/>
    </source>
</evidence>
<name>A0ABR2Z6K4_9AGAR</name>
<proteinExistence type="predicted"/>
<sequence>MVFTKRKRSYSDASYIPSDDHEPKRTRIEVTPDPDDVFAATSSAPASPILNPIRLASPDEREEEITMHPTTPTHSYHPSPMPGPSTYTTPIQSPSKNTVTAGGGGPASSPMSVLERTPLTQKMGRPKKSPRRGKNTAFNQGRQELTNERRTMTARVKSMQREVNQAAKLAKKKEEIMSRRDKALKIIDLITKPNDEGGFGFKNLNDFVDSLLELGGNSQTRANLSRLCESRGKEMVDEIINRSGGSAAAIKHAILSEEMQRVLAEEGRKIQKLFTRSESTKLTELLQSFSVEGIKSKLKEEAPNLWDLLTKVSNNPRRTRGGRRDKELVSISQYRLSYSFNNRLAHQVFVTICAMISILRSQRANNFQAVVGLFLIGSGASKREMEVLAHAGISLSYNGVIIHLKSLSSEAKQRYRTLIKTCMCSIVWDNLNIAFRVEAQRLNSKNHFDSGTTATLIPIYNPFTKETRTPYGELPLSMKPKRDTTDPVLQSWSDEQVLPTLKNLKDLTACSLWQLKRISREVIPELAHLSELEECPQVDPIDLHQTEQYPLPAMHIDESSIEGTIQVYKKIFQELGMTSEDIERHGLMFLDGDQLTDSLINKVESSRRNSEDALEGLLGALRRFGIFHAKMSGNRMVMNEHWGKPNSKYPGGLWWENNKLNRKNISAGWQSKKAAEWKPSHELATISIAAHVKDGFRIHCGKDSLEDWAQTVTDAEFNRVAETVYQKLFTTKAYDDLKSKSDRDTTVENAVLYNRDVLFYIEIVHAIKAGDIGRVVNVLKMWMIMMRTKNTMPRYADVIFETLGRLETFDPKLKKFFLHNWLVNLTGRANGFKEIDLLQEHQNFWAKIIYNAKGANRSWEWLAMITVCIFELRKVIQLVQREFKIPYLGTHHTVPSMTKEIEILTEALKDNEIQTYVLGRPSNEFVKPVRDLLEEGSKYPNTRGAFKNVRNDTRAPINLGYTEGLVGDAELDQGTTSDGEVEGDELATDDYEVTYDDLSLDQEEPYGAVDDILEFLGGMDS</sequence>
<keyword evidence="4" id="KW-1185">Reference proteome</keyword>
<evidence type="ECO:0000313" key="4">
    <source>
        <dbReference type="Proteomes" id="UP001437256"/>
    </source>
</evidence>
<dbReference type="EMBL" id="JBBXMP010000829">
    <property type="protein sequence ID" value="KAL0056903.1"/>
    <property type="molecule type" value="Genomic_DNA"/>
</dbReference>
<feature type="compositionally biased region" description="Low complexity" evidence="1">
    <location>
        <begin position="67"/>
        <end position="78"/>
    </location>
</feature>
<reference evidence="3 4" key="1">
    <citation type="submission" date="2024-05" db="EMBL/GenBank/DDBJ databases">
        <title>A draft genome resource for the thread blight pathogen Marasmius tenuissimus strain MS-2.</title>
        <authorList>
            <person name="Yulfo-Soto G.E."/>
            <person name="Baruah I.K."/>
            <person name="Amoako-Attah I."/>
            <person name="Bukari Y."/>
            <person name="Meinhardt L.W."/>
            <person name="Bailey B.A."/>
            <person name="Cohen S.P."/>
        </authorList>
    </citation>
    <scope>NUCLEOTIDE SEQUENCE [LARGE SCALE GENOMIC DNA]</scope>
    <source>
        <strain evidence="3 4">MS-2</strain>
    </source>
</reference>
<comment type="caution">
    <text evidence="3">The sequence shown here is derived from an EMBL/GenBank/DDBJ whole genome shotgun (WGS) entry which is preliminary data.</text>
</comment>
<evidence type="ECO:0000256" key="1">
    <source>
        <dbReference type="SAM" id="MobiDB-lite"/>
    </source>
</evidence>
<accession>A0ABR2Z6K4</accession>
<feature type="compositionally biased region" description="Polar residues" evidence="1">
    <location>
        <begin position="85"/>
        <end position="100"/>
    </location>
</feature>
<dbReference type="Pfam" id="PF20231">
    <property type="entry name" value="DUF6589"/>
    <property type="match status" value="1"/>
</dbReference>